<evidence type="ECO:0000256" key="7">
    <source>
        <dbReference type="ARBA" id="ARBA00024739"/>
    </source>
</evidence>
<evidence type="ECO:0000313" key="12">
    <source>
        <dbReference type="Proteomes" id="UP000003374"/>
    </source>
</evidence>
<dbReference type="AlphaFoldDB" id="A4BQE5"/>
<dbReference type="NCBIfam" id="TIGR03824">
    <property type="entry name" value="FlgM_jcvi"/>
    <property type="match status" value="1"/>
</dbReference>
<evidence type="ECO:0000313" key="11">
    <source>
        <dbReference type="EMBL" id="EAR22300.1"/>
    </source>
</evidence>
<dbReference type="InterPro" id="IPR031316">
    <property type="entry name" value="FlgM_C"/>
</dbReference>
<proteinExistence type="inferred from homology"/>
<comment type="function">
    <text evidence="7">Responsible for the coupling of flagellin expression to flagellar assembly by preventing expression of the flagellin genes when a component of the middle class of proteins is defective. It negatively regulates flagellar genes by inhibiting the activity of FliA by directly binding to FliA.</text>
</comment>
<evidence type="ECO:0000256" key="8">
    <source>
        <dbReference type="ARBA" id="ARBA00030117"/>
    </source>
</evidence>
<reference evidence="11 12" key="1">
    <citation type="submission" date="2006-02" db="EMBL/GenBank/DDBJ databases">
        <authorList>
            <person name="Waterbury J."/>
            <person name="Ferriera S."/>
            <person name="Johnson J."/>
            <person name="Kravitz S."/>
            <person name="Halpern A."/>
            <person name="Remington K."/>
            <person name="Beeson K."/>
            <person name="Tran B."/>
            <person name="Rogers Y.-H."/>
            <person name="Friedman R."/>
            <person name="Venter J.C."/>
        </authorList>
    </citation>
    <scope>NUCLEOTIDE SEQUENCE [LARGE SCALE GENOMIC DNA]</scope>
    <source>
        <strain evidence="11 12">Nb-231</strain>
    </source>
</reference>
<organism evidence="11 12">
    <name type="scientific">Nitrococcus mobilis Nb-231</name>
    <dbReference type="NCBI Taxonomy" id="314278"/>
    <lineage>
        <taxon>Bacteria</taxon>
        <taxon>Pseudomonadati</taxon>
        <taxon>Pseudomonadota</taxon>
        <taxon>Gammaproteobacteria</taxon>
        <taxon>Chromatiales</taxon>
        <taxon>Ectothiorhodospiraceae</taxon>
        <taxon>Nitrococcus</taxon>
    </lineage>
</organism>
<feature type="region of interest" description="Disordered" evidence="9">
    <location>
        <begin position="37"/>
        <end position="62"/>
    </location>
</feature>
<accession>A4BQE5</accession>
<gene>
    <name evidence="11" type="ORF">NB231_05305</name>
</gene>
<evidence type="ECO:0000256" key="6">
    <source>
        <dbReference type="ARBA" id="ARBA00023163"/>
    </source>
</evidence>
<dbReference type="Proteomes" id="UP000003374">
    <property type="component" value="Unassembled WGS sequence"/>
</dbReference>
<dbReference type="EMBL" id="AAOF01000004">
    <property type="protein sequence ID" value="EAR22300.1"/>
    <property type="molecule type" value="Genomic_DNA"/>
</dbReference>
<comment type="similarity">
    <text evidence="1">Belongs to the FlgM family.</text>
</comment>
<dbReference type="SUPFAM" id="SSF101498">
    <property type="entry name" value="Anti-sigma factor FlgM"/>
    <property type="match status" value="1"/>
</dbReference>
<evidence type="ECO:0000256" key="5">
    <source>
        <dbReference type="ARBA" id="ARBA00023015"/>
    </source>
</evidence>
<keyword evidence="4" id="KW-1005">Bacterial flagellum biogenesis</keyword>
<evidence type="ECO:0000256" key="3">
    <source>
        <dbReference type="ARBA" id="ARBA00022491"/>
    </source>
</evidence>
<dbReference type="HOGENOM" id="CLU_168948_0_0_6"/>
<evidence type="ECO:0000259" key="10">
    <source>
        <dbReference type="Pfam" id="PF04316"/>
    </source>
</evidence>
<evidence type="ECO:0000256" key="1">
    <source>
        <dbReference type="ARBA" id="ARBA00005322"/>
    </source>
</evidence>
<keyword evidence="5" id="KW-0805">Transcription regulation</keyword>
<dbReference type="GO" id="GO:0045892">
    <property type="term" value="P:negative regulation of DNA-templated transcription"/>
    <property type="evidence" value="ECO:0007669"/>
    <property type="project" value="InterPro"/>
</dbReference>
<dbReference type="GO" id="GO:0044781">
    <property type="term" value="P:bacterial-type flagellum organization"/>
    <property type="evidence" value="ECO:0007669"/>
    <property type="project" value="UniProtKB-KW"/>
</dbReference>
<protein>
    <recommendedName>
        <fullName evidence="2">Negative regulator of flagellin synthesis</fullName>
    </recommendedName>
    <alternativeName>
        <fullName evidence="8">Anti-sigma-28 factor</fullName>
    </alternativeName>
</protein>
<feature type="domain" description="Anti-sigma-28 factor FlgM C-terminal" evidence="10">
    <location>
        <begin position="62"/>
        <end position="106"/>
    </location>
</feature>
<keyword evidence="3" id="KW-0678">Repressor</keyword>
<evidence type="ECO:0000256" key="4">
    <source>
        <dbReference type="ARBA" id="ARBA00022795"/>
    </source>
</evidence>
<name>A4BQE5_9GAMM</name>
<dbReference type="InterPro" id="IPR007412">
    <property type="entry name" value="FlgM"/>
</dbReference>
<evidence type="ECO:0000256" key="2">
    <source>
        <dbReference type="ARBA" id="ARBA00017823"/>
    </source>
</evidence>
<dbReference type="STRING" id="314278.NB231_05305"/>
<keyword evidence="12" id="KW-1185">Reference proteome</keyword>
<sequence>MGGGSAASGRTNELQGVCEMTDPIDNRANVTRSQVLGTEQRSHAKAVSAESPAVARSDASLQSNRLQAVRDAIEHTPEIDSSRVASIRERIAQGDYPVNVEHIAQRFTAFEKLLQG</sequence>
<comment type="caution">
    <text evidence="11">The sequence shown here is derived from an EMBL/GenBank/DDBJ whole genome shotgun (WGS) entry which is preliminary data.</text>
</comment>
<dbReference type="InterPro" id="IPR035890">
    <property type="entry name" value="Anti-sigma-28_factor_FlgM_sf"/>
</dbReference>
<dbReference type="Pfam" id="PF04316">
    <property type="entry name" value="FlgM"/>
    <property type="match status" value="1"/>
</dbReference>
<keyword evidence="6" id="KW-0804">Transcription</keyword>
<dbReference type="eggNOG" id="COG2747">
    <property type="taxonomic scope" value="Bacteria"/>
</dbReference>
<evidence type="ECO:0000256" key="9">
    <source>
        <dbReference type="SAM" id="MobiDB-lite"/>
    </source>
</evidence>